<dbReference type="EMBL" id="JACJSI010000158">
    <property type="protein sequence ID" value="MBD2534399.1"/>
    <property type="molecule type" value="Genomic_DNA"/>
</dbReference>
<evidence type="ECO:0000313" key="1">
    <source>
        <dbReference type="EMBL" id="MBD2534399.1"/>
    </source>
</evidence>
<sequence length="223" mass="24228">MLATPNKLNLLDIVALKTPLSEHNLLAGQVGTIVEILAPEIYEVEFSDDDGQTYAIQALPAHQLLKLHYKPLKTMSNNINQFGKGDNVAGDKIQGDKNQNDFKNATIGFVAQNQAQATVTNLNQTSGASVAELMQIISTMRQTAAQFPPETRDDMIIDIDDVEVEIQKPEKERNLPKLKKRLVALLTAATVVAGPIAGMTDFANNVIEIGNKVGIELKLPSGK</sequence>
<dbReference type="RefSeq" id="WP_190944901.1">
    <property type="nucleotide sequence ID" value="NZ_JACJSI010000158.1"/>
</dbReference>
<gene>
    <name evidence="1" type="ORF">H6G97_34765</name>
</gene>
<dbReference type="Proteomes" id="UP000623440">
    <property type="component" value="Unassembled WGS sequence"/>
</dbReference>
<protein>
    <submittedName>
        <fullName evidence="1">DUF4926 domain-containing protein</fullName>
    </submittedName>
</protein>
<keyword evidence="2" id="KW-1185">Reference proteome</keyword>
<dbReference type="Pfam" id="PF16277">
    <property type="entry name" value="DUF4926"/>
    <property type="match status" value="1"/>
</dbReference>
<dbReference type="InterPro" id="IPR032568">
    <property type="entry name" value="DUF4926"/>
</dbReference>
<accession>A0ABR8DY80</accession>
<reference evidence="1 2" key="1">
    <citation type="journal article" date="2020" name="ISME J.">
        <title>Comparative genomics reveals insights into cyanobacterial evolution and habitat adaptation.</title>
        <authorList>
            <person name="Chen M.Y."/>
            <person name="Teng W.K."/>
            <person name="Zhao L."/>
            <person name="Hu C.X."/>
            <person name="Zhou Y.K."/>
            <person name="Han B.P."/>
            <person name="Song L.R."/>
            <person name="Shu W.S."/>
        </authorList>
    </citation>
    <scope>NUCLEOTIDE SEQUENCE [LARGE SCALE GENOMIC DNA]</scope>
    <source>
        <strain evidence="1 2">FACHB-838</strain>
    </source>
</reference>
<name>A0ABR8DY80_9NOSO</name>
<proteinExistence type="predicted"/>
<organism evidence="1 2">
    <name type="scientific">Nostoc flagelliforme FACHB-838</name>
    <dbReference type="NCBI Taxonomy" id="2692904"/>
    <lineage>
        <taxon>Bacteria</taxon>
        <taxon>Bacillati</taxon>
        <taxon>Cyanobacteriota</taxon>
        <taxon>Cyanophyceae</taxon>
        <taxon>Nostocales</taxon>
        <taxon>Nostocaceae</taxon>
        <taxon>Nostoc</taxon>
    </lineage>
</organism>
<comment type="caution">
    <text evidence="1">The sequence shown here is derived from an EMBL/GenBank/DDBJ whole genome shotgun (WGS) entry which is preliminary data.</text>
</comment>
<evidence type="ECO:0000313" key="2">
    <source>
        <dbReference type="Proteomes" id="UP000623440"/>
    </source>
</evidence>